<evidence type="ECO:0000256" key="8">
    <source>
        <dbReference type="ARBA" id="ARBA00023125"/>
    </source>
</evidence>
<evidence type="ECO:0000313" key="19">
    <source>
        <dbReference type="Proteomes" id="UP000037035"/>
    </source>
</evidence>
<comment type="similarity">
    <text evidence="2">Belongs to the helicase family. RecQ subfamily.</text>
</comment>
<dbReference type="GO" id="GO:0000724">
    <property type="term" value="P:double-strand break repair via homologous recombination"/>
    <property type="evidence" value="ECO:0007669"/>
    <property type="project" value="TreeGrafter"/>
</dbReference>
<dbReference type="InterPro" id="IPR018982">
    <property type="entry name" value="RQC_domain"/>
</dbReference>
<dbReference type="InterPro" id="IPR027417">
    <property type="entry name" value="P-loop_NTPase"/>
</dbReference>
<feature type="compositionally biased region" description="Polar residues" evidence="15">
    <location>
        <begin position="92"/>
        <end position="107"/>
    </location>
</feature>
<evidence type="ECO:0000256" key="7">
    <source>
        <dbReference type="ARBA" id="ARBA00022840"/>
    </source>
</evidence>
<proteinExistence type="inferred from homology"/>
<feature type="compositionally biased region" description="Acidic residues" evidence="15">
    <location>
        <begin position="68"/>
        <end position="77"/>
    </location>
</feature>
<keyword evidence="7" id="KW-0067">ATP-binding</keyword>
<dbReference type="Gene3D" id="3.40.50.300">
    <property type="entry name" value="P-loop containing nucleotide triphosphate hydrolases"/>
    <property type="match status" value="2"/>
</dbReference>
<dbReference type="SMART" id="SM00956">
    <property type="entry name" value="RQC"/>
    <property type="match status" value="1"/>
</dbReference>
<comment type="catalytic activity">
    <reaction evidence="14">
        <text>ATP + H2O = ADP + phosphate + H(+)</text>
        <dbReference type="Rhea" id="RHEA:13065"/>
        <dbReference type="ChEBI" id="CHEBI:15377"/>
        <dbReference type="ChEBI" id="CHEBI:15378"/>
        <dbReference type="ChEBI" id="CHEBI:30616"/>
        <dbReference type="ChEBI" id="CHEBI:43474"/>
        <dbReference type="ChEBI" id="CHEBI:456216"/>
    </reaction>
</comment>
<dbReference type="PANTHER" id="PTHR13710:SF153">
    <property type="entry name" value="RECQ-LIKE DNA HELICASE BLM"/>
    <property type="match status" value="1"/>
</dbReference>
<dbReference type="CDD" id="cd17920">
    <property type="entry name" value="DEXHc_RecQ"/>
    <property type="match status" value="1"/>
</dbReference>
<gene>
    <name evidence="18" type="ORF">VP01_1209g5</name>
</gene>
<dbReference type="InterPro" id="IPR036388">
    <property type="entry name" value="WH-like_DNA-bd_sf"/>
</dbReference>
<protein>
    <recommendedName>
        <fullName evidence="13">DNA 3'-5' helicase</fullName>
        <ecNumber evidence="13">5.6.2.4</ecNumber>
    </recommendedName>
</protein>
<comment type="catalytic activity">
    <reaction evidence="12">
        <text>Couples ATP hydrolysis with the unwinding of duplex DNA by translocating in the 3'-5' direction.</text>
        <dbReference type="EC" id="5.6.2.4"/>
    </reaction>
</comment>
<keyword evidence="3" id="KW-0547">Nucleotide-binding</keyword>
<dbReference type="PROSITE" id="PS51192">
    <property type="entry name" value="HELICASE_ATP_BIND_1"/>
    <property type="match status" value="1"/>
</dbReference>
<dbReference type="GO" id="GO:0016787">
    <property type="term" value="F:hydrolase activity"/>
    <property type="evidence" value="ECO:0007669"/>
    <property type="project" value="UniProtKB-KW"/>
</dbReference>
<dbReference type="Gene3D" id="1.10.10.10">
    <property type="entry name" value="Winged helix-like DNA-binding domain superfamily/Winged helix DNA-binding domain"/>
    <property type="match status" value="1"/>
</dbReference>
<dbReference type="EC" id="5.6.2.4" evidence="13"/>
<dbReference type="Pfam" id="PF00270">
    <property type="entry name" value="DEAD"/>
    <property type="match status" value="1"/>
</dbReference>
<evidence type="ECO:0000256" key="10">
    <source>
        <dbReference type="ARBA" id="ARBA00023235"/>
    </source>
</evidence>
<evidence type="ECO:0000256" key="1">
    <source>
        <dbReference type="ARBA" id="ARBA00004123"/>
    </source>
</evidence>
<dbReference type="InterPro" id="IPR014001">
    <property type="entry name" value="Helicase_ATP-bd"/>
</dbReference>
<feature type="region of interest" description="Disordered" evidence="15">
    <location>
        <begin position="1026"/>
        <end position="1054"/>
    </location>
</feature>
<dbReference type="Pfam" id="PF00271">
    <property type="entry name" value="Helicase_C"/>
    <property type="match status" value="1"/>
</dbReference>
<keyword evidence="10" id="KW-0413">Isomerase</keyword>
<dbReference type="PANTHER" id="PTHR13710">
    <property type="entry name" value="DNA HELICASE RECQ FAMILY MEMBER"/>
    <property type="match status" value="1"/>
</dbReference>
<dbReference type="InterPro" id="IPR011545">
    <property type="entry name" value="DEAD/DEAH_box_helicase_dom"/>
</dbReference>
<dbReference type="Pfam" id="PF09382">
    <property type="entry name" value="RQC"/>
    <property type="match status" value="1"/>
</dbReference>
<dbReference type="GO" id="GO:0005524">
    <property type="term" value="F:ATP binding"/>
    <property type="evidence" value="ECO:0007669"/>
    <property type="project" value="UniProtKB-KW"/>
</dbReference>
<organism evidence="18 19">
    <name type="scientific">Puccinia sorghi</name>
    <dbReference type="NCBI Taxonomy" id="27349"/>
    <lineage>
        <taxon>Eukaryota</taxon>
        <taxon>Fungi</taxon>
        <taxon>Dikarya</taxon>
        <taxon>Basidiomycota</taxon>
        <taxon>Pucciniomycotina</taxon>
        <taxon>Pucciniomycetes</taxon>
        <taxon>Pucciniales</taxon>
        <taxon>Pucciniaceae</taxon>
        <taxon>Puccinia</taxon>
    </lineage>
</organism>
<feature type="domain" description="Helicase ATP-binding" evidence="16">
    <location>
        <begin position="470"/>
        <end position="673"/>
    </location>
</feature>
<dbReference type="InterPro" id="IPR001650">
    <property type="entry name" value="Helicase_C-like"/>
</dbReference>
<evidence type="ECO:0000256" key="4">
    <source>
        <dbReference type="ARBA" id="ARBA00022763"/>
    </source>
</evidence>
<dbReference type="SMART" id="SM00487">
    <property type="entry name" value="DEXDc"/>
    <property type="match status" value="1"/>
</dbReference>
<dbReference type="EMBL" id="LAVV01002332">
    <property type="protein sequence ID" value="KNZ62903.1"/>
    <property type="molecule type" value="Genomic_DNA"/>
</dbReference>
<dbReference type="NCBIfam" id="TIGR00614">
    <property type="entry name" value="recQ_fam"/>
    <property type="match status" value="1"/>
</dbReference>
<dbReference type="PROSITE" id="PS51194">
    <property type="entry name" value="HELICASE_CTER"/>
    <property type="match status" value="1"/>
</dbReference>
<dbReference type="InterPro" id="IPR032284">
    <property type="entry name" value="RecQ_Zn-bd"/>
</dbReference>
<evidence type="ECO:0000256" key="13">
    <source>
        <dbReference type="ARBA" id="ARBA00034808"/>
    </source>
</evidence>
<evidence type="ECO:0000256" key="15">
    <source>
        <dbReference type="SAM" id="MobiDB-lite"/>
    </source>
</evidence>
<keyword evidence="8" id="KW-0238">DNA-binding</keyword>
<feature type="region of interest" description="Disordered" evidence="15">
    <location>
        <begin position="90"/>
        <end position="143"/>
    </location>
</feature>
<evidence type="ECO:0000256" key="6">
    <source>
        <dbReference type="ARBA" id="ARBA00022806"/>
    </source>
</evidence>
<name>A0A0L6VQD1_9BASI</name>
<reference evidence="18 19" key="1">
    <citation type="submission" date="2015-08" db="EMBL/GenBank/DDBJ databases">
        <title>Next Generation Sequencing and Analysis of the Genome of Puccinia sorghi L Schw, the Causal Agent of Maize Common Rust.</title>
        <authorList>
            <person name="Rochi L."/>
            <person name="Burguener G."/>
            <person name="Darino M."/>
            <person name="Turjanski A."/>
            <person name="Kreff E."/>
            <person name="Dieguez M.J."/>
            <person name="Sacco F."/>
        </authorList>
    </citation>
    <scope>NUCLEOTIDE SEQUENCE [LARGE SCALE GENOMIC DNA]</scope>
    <source>
        <strain evidence="18 19">RO10H11247</strain>
    </source>
</reference>
<dbReference type="SUPFAM" id="SSF52540">
    <property type="entry name" value="P-loop containing nucleoside triphosphate hydrolases"/>
    <property type="match status" value="2"/>
</dbReference>
<dbReference type="FunFam" id="3.40.50.300:FF:000340">
    <property type="entry name" value="Bloom syndrome, RecQ helicase"/>
    <property type="match status" value="1"/>
</dbReference>
<feature type="compositionally biased region" description="Basic and acidic residues" evidence="15">
    <location>
        <begin position="1"/>
        <end position="10"/>
    </location>
</feature>
<dbReference type="Proteomes" id="UP000037035">
    <property type="component" value="Unassembled WGS sequence"/>
</dbReference>
<evidence type="ECO:0000259" key="16">
    <source>
        <dbReference type="PROSITE" id="PS51192"/>
    </source>
</evidence>
<dbReference type="Pfam" id="PF16124">
    <property type="entry name" value="RecQ_Zn_bind"/>
    <property type="match status" value="1"/>
</dbReference>
<dbReference type="PROSITE" id="PS00690">
    <property type="entry name" value="DEAH_ATP_HELICASE"/>
    <property type="match status" value="1"/>
</dbReference>
<dbReference type="GO" id="GO:0043138">
    <property type="term" value="F:3'-5' DNA helicase activity"/>
    <property type="evidence" value="ECO:0007669"/>
    <property type="project" value="UniProtKB-EC"/>
</dbReference>
<feature type="compositionally biased region" description="Polar residues" evidence="15">
    <location>
        <begin position="407"/>
        <end position="427"/>
    </location>
</feature>
<evidence type="ECO:0000256" key="3">
    <source>
        <dbReference type="ARBA" id="ARBA00022741"/>
    </source>
</evidence>
<keyword evidence="11" id="KW-0539">Nucleus</keyword>
<dbReference type="InterPro" id="IPR002464">
    <property type="entry name" value="DNA/RNA_helicase_DEAH_CS"/>
</dbReference>
<dbReference type="STRING" id="27349.A0A0L6VQD1"/>
<dbReference type="OrthoDB" id="10261556at2759"/>
<evidence type="ECO:0000259" key="17">
    <source>
        <dbReference type="PROSITE" id="PS51194"/>
    </source>
</evidence>
<dbReference type="CDD" id="cd18794">
    <property type="entry name" value="SF2_C_RecQ"/>
    <property type="match status" value="1"/>
</dbReference>
<keyword evidence="5" id="KW-0378">Hydrolase</keyword>
<keyword evidence="19" id="KW-1185">Reference proteome</keyword>
<dbReference type="SMART" id="SM00490">
    <property type="entry name" value="HELICc"/>
    <property type="match status" value="1"/>
</dbReference>
<dbReference type="GO" id="GO:0003677">
    <property type="term" value="F:DNA binding"/>
    <property type="evidence" value="ECO:0007669"/>
    <property type="project" value="UniProtKB-KW"/>
</dbReference>
<keyword evidence="6" id="KW-0347">Helicase</keyword>
<dbReference type="GO" id="GO:0006260">
    <property type="term" value="P:DNA replication"/>
    <property type="evidence" value="ECO:0007669"/>
    <property type="project" value="InterPro"/>
</dbReference>
<feature type="compositionally biased region" description="Polar residues" evidence="15">
    <location>
        <begin position="124"/>
        <end position="138"/>
    </location>
</feature>
<feature type="region of interest" description="Disordered" evidence="15">
    <location>
        <begin position="399"/>
        <end position="427"/>
    </location>
</feature>
<evidence type="ECO:0000256" key="9">
    <source>
        <dbReference type="ARBA" id="ARBA00023204"/>
    </source>
</evidence>
<comment type="caution">
    <text evidence="18">The sequence shown here is derived from an EMBL/GenBank/DDBJ whole genome shotgun (WGS) entry which is preliminary data.</text>
</comment>
<evidence type="ECO:0000256" key="14">
    <source>
        <dbReference type="ARBA" id="ARBA00049360"/>
    </source>
</evidence>
<feature type="compositionally biased region" description="Polar residues" evidence="15">
    <location>
        <begin position="11"/>
        <end position="42"/>
    </location>
</feature>
<evidence type="ECO:0000256" key="2">
    <source>
        <dbReference type="ARBA" id="ARBA00005446"/>
    </source>
</evidence>
<dbReference type="VEuPathDB" id="FungiDB:VP01_1209g5"/>
<dbReference type="GO" id="GO:0005737">
    <property type="term" value="C:cytoplasm"/>
    <property type="evidence" value="ECO:0007669"/>
    <property type="project" value="TreeGrafter"/>
</dbReference>
<feature type="region of interest" description="Disordered" evidence="15">
    <location>
        <begin position="252"/>
        <end position="318"/>
    </location>
</feature>
<dbReference type="InterPro" id="IPR004589">
    <property type="entry name" value="DNA_helicase_ATP-dep_RecQ"/>
</dbReference>
<dbReference type="GO" id="GO:0005694">
    <property type="term" value="C:chromosome"/>
    <property type="evidence" value="ECO:0007669"/>
    <property type="project" value="TreeGrafter"/>
</dbReference>
<dbReference type="FunFam" id="1.10.10.10:FF:000495">
    <property type="entry name" value="RecQ family helicase MusN"/>
    <property type="match status" value="1"/>
</dbReference>
<dbReference type="GO" id="GO:0005634">
    <property type="term" value="C:nucleus"/>
    <property type="evidence" value="ECO:0007669"/>
    <property type="project" value="UniProtKB-SubCell"/>
</dbReference>
<feature type="region of interest" description="Disordered" evidence="15">
    <location>
        <begin position="1"/>
        <end position="77"/>
    </location>
</feature>
<keyword evidence="9" id="KW-0234">DNA repair</keyword>
<keyword evidence="4" id="KW-0227">DNA damage</keyword>
<evidence type="ECO:0000313" key="18">
    <source>
        <dbReference type="EMBL" id="KNZ62903.1"/>
    </source>
</evidence>
<accession>A0A0L6VQD1</accession>
<evidence type="ECO:0000256" key="11">
    <source>
        <dbReference type="ARBA" id="ARBA00023242"/>
    </source>
</evidence>
<evidence type="ECO:0000256" key="5">
    <source>
        <dbReference type="ARBA" id="ARBA00022801"/>
    </source>
</evidence>
<dbReference type="GO" id="GO:0009378">
    <property type="term" value="F:four-way junction helicase activity"/>
    <property type="evidence" value="ECO:0007669"/>
    <property type="project" value="TreeGrafter"/>
</dbReference>
<feature type="domain" description="Helicase C-terminal" evidence="17">
    <location>
        <begin position="695"/>
        <end position="858"/>
    </location>
</feature>
<feature type="compositionally biased region" description="Polar residues" evidence="15">
    <location>
        <begin position="266"/>
        <end position="309"/>
    </location>
</feature>
<sequence>MVPFAFKEDSQANSSQKPGSYQHRNIQAENPMSKNSTPTTITKRPPPSDHHPPAPSIKKSRPTPPADPLDDQFDFPDDDEIDFLEKLHQVEHSQPSKPTNHQPSPTSIAIDGFQPQPVPLRPSSHINQPNSTHSNTSNLDHRPNLSLPSRAFVEPSIQEMDLETLYIKRHLCISKIVVTLENMLSIFQTGECPTGDDLGCLANTNRAYLDGRLVEFDAEFKRRESSGSTLQSSKSFVAPMLTTSKSAPSINRVAPALTTSPSTSSRFSNENLAPPSKLSSSSENQTPQTQYRSVSKSFHSPVKVQSNEPATKPVPFEKPATSASLNIYQPSSFVNNSSTVATPNRADDQCVDDPVPEASLNSIDPHLLEGIFSGDEDDLVDADPDLPDQIDDSLVHAPSGSIDIIQPSRSKTNPSHRSNGPDSVAPVTNFSQPVEDLSKKMNHPWSRDVGKALVHVFKLRSWRHNQIDAINTTLSGKDCFVLMPTGGGKCECPALCYQLPAVVRSGSTKGVTLVISPLISLITDQVQALCAKHIGAAAFTGSMTPQEKENVVNDLRSSDPALCLVYVTPEMIVKSQYFYDILIDLQKRKLLARFVFDEAHCVSQWGHDFRKSNCHLTSSFFTQTVGFAGPDYKDVGPRLRRDFVNIPFIALTATANHQVQQDVMSNLKITGCRVLTQSFNRANLRYEVRPKTKDVLQDLIRIITVDHQGESGIIYCLSKKQCEEVAAHLSTKNRIKAHHYHAGMSKDDRQRIQQGWQVGKLQVICATIAFVLRPCCLFLSFGMGIDKPDVRFVVHHSMPSSLEGYYQETGRAGRDGQISECILFYAYRDFTSFMRMVEQTTTSQHQIERQKANAKKVVGFCLNKVDCRRSLILSYFGEKFSAAQCGKTCDTCMNPEKVVTRDVSQLMKAVVKLVKQITVAQSELVTIAHIVDVFRGSKTKKITTAGHDQIEGAGQGSSLDRTDCERLLHLMVSDDILNEKFEVNASGFSNAYVQVSKCFSLGRAYGQFLNSDKAVKMPFSVGGVQTKRSVPVEPPKRMTVRSRNGGAKEVSMADDSGSDIVVDDSIDSDAPARTIRATRSLNGPPVRGSVKQQALATLKAKRQLNELPATGNSSVEDCYGALLLLKDALTGGNEEEEFPTKEVLQTIACLLPESKIPLRSPCKHWVMLKDCQSGKCIDQYGQPIMRVLKRFKGQDSAKQNHSGQQEGKSTKWARKVFLFLTEGEVFVDADVDDGSTTSRSIDLHQHLSKFNASNTQGPKTGSSNTNRVINNNFKKFVRSAGSGSAGIKPMPIPR</sequence>
<evidence type="ECO:0000256" key="12">
    <source>
        <dbReference type="ARBA" id="ARBA00034617"/>
    </source>
</evidence>
<comment type="subcellular location">
    <subcellularLocation>
        <location evidence="1">Nucleus</location>
    </subcellularLocation>
</comment>